<dbReference type="GO" id="GO:0071169">
    <property type="term" value="P:establishment of protein localization to chromatin"/>
    <property type="evidence" value="ECO:0007669"/>
    <property type="project" value="TreeGrafter"/>
</dbReference>
<dbReference type="Proteomes" id="UP000507245">
    <property type="component" value="Unassembled WGS sequence"/>
</dbReference>
<dbReference type="GO" id="GO:0010468">
    <property type="term" value="P:regulation of gene expression"/>
    <property type="evidence" value="ECO:0007669"/>
    <property type="project" value="InterPro"/>
</dbReference>
<evidence type="ECO:0000313" key="3">
    <source>
        <dbReference type="Proteomes" id="UP000507245"/>
    </source>
</evidence>
<feature type="compositionally biased region" description="Basic residues" evidence="1">
    <location>
        <begin position="225"/>
        <end position="236"/>
    </location>
</feature>
<dbReference type="InterPro" id="IPR033031">
    <property type="entry name" value="Scc2/Nipped-B"/>
</dbReference>
<feature type="compositionally biased region" description="Acidic residues" evidence="1">
    <location>
        <begin position="240"/>
        <end position="251"/>
    </location>
</feature>
<dbReference type="GO" id="GO:0140588">
    <property type="term" value="P:chromatin looping"/>
    <property type="evidence" value="ECO:0007669"/>
    <property type="project" value="InterPro"/>
</dbReference>
<dbReference type="GO" id="GO:0034087">
    <property type="term" value="P:establishment of mitotic sister chromatid cohesion"/>
    <property type="evidence" value="ECO:0007669"/>
    <property type="project" value="TreeGrafter"/>
</dbReference>
<accession>A0A6J5WXV8</accession>
<dbReference type="GO" id="GO:0090694">
    <property type="term" value="C:Scc2-Scc4 cohesin loading complex"/>
    <property type="evidence" value="ECO:0007669"/>
    <property type="project" value="TreeGrafter"/>
</dbReference>
<dbReference type="OrthoDB" id="418242at2759"/>
<sequence>MSFTFIQSITTSSEQENNKISNKGFGKCKGKIVIQVRAGALEAKLKALTLHLLQRGAPHGNGIIEEDPTAQPFQRGTTLVDLNGTLQQEPVFQPVTNYMPTMQWNGVIQHEPADQSVSNQATPFGANIHVTGSGSSHGFSKDDEHKIQADCLAAIALQLLLKLKRHLKIVYSLNDARCQNIPFDLSETHTTLPTTHQELVQRYQEFKNALREDTVDYSTYTANIKRKRPAPRKGRKSVGGDDDGDDDDEDWTGGARRLSNSGRRGNYSRSRQRL</sequence>
<organism evidence="2 3">
    <name type="scientific">Prunus armeniaca</name>
    <name type="common">Apricot</name>
    <name type="synonym">Armeniaca vulgaris</name>
    <dbReference type="NCBI Taxonomy" id="36596"/>
    <lineage>
        <taxon>Eukaryota</taxon>
        <taxon>Viridiplantae</taxon>
        <taxon>Streptophyta</taxon>
        <taxon>Embryophyta</taxon>
        <taxon>Tracheophyta</taxon>
        <taxon>Spermatophyta</taxon>
        <taxon>Magnoliopsida</taxon>
        <taxon>eudicotyledons</taxon>
        <taxon>Gunneridae</taxon>
        <taxon>Pentapetalae</taxon>
        <taxon>rosids</taxon>
        <taxon>fabids</taxon>
        <taxon>Rosales</taxon>
        <taxon>Rosaceae</taxon>
        <taxon>Amygdaloideae</taxon>
        <taxon>Amygdaleae</taxon>
        <taxon>Prunus</taxon>
    </lineage>
</organism>
<dbReference type="EMBL" id="CAEKKB010000003">
    <property type="protein sequence ID" value="CAB4305261.1"/>
    <property type="molecule type" value="Genomic_DNA"/>
</dbReference>
<evidence type="ECO:0000256" key="1">
    <source>
        <dbReference type="SAM" id="MobiDB-lite"/>
    </source>
</evidence>
<keyword evidence="3" id="KW-1185">Reference proteome</keyword>
<dbReference type="GO" id="GO:1990414">
    <property type="term" value="P:replication-born double-strand break repair via sister chromatid exchange"/>
    <property type="evidence" value="ECO:0007669"/>
    <property type="project" value="TreeGrafter"/>
</dbReference>
<dbReference type="PANTHER" id="PTHR21704">
    <property type="entry name" value="NIPPED-B-LIKE PROTEIN DELANGIN SCC2-RELATED"/>
    <property type="match status" value="1"/>
</dbReference>
<dbReference type="GO" id="GO:0003682">
    <property type="term" value="F:chromatin binding"/>
    <property type="evidence" value="ECO:0007669"/>
    <property type="project" value="TreeGrafter"/>
</dbReference>
<dbReference type="PANTHER" id="PTHR21704:SF18">
    <property type="entry name" value="NIPPED-B-LIKE PROTEIN"/>
    <property type="match status" value="1"/>
</dbReference>
<proteinExistence type="predicted"/>
<protein>
    <submittedName>
        <fullName evidence="2">Uncharacterized protein</fullName>
    </submittedName>
</protein>
<gene>
    <name evidence="2" type="ORF">ORAREDHAP_LOCUS23182</name>
</gene>
<reference evidence="3" key="1">
    <citation type="journal article" date="2020" name="Genome Biol.">
        <title>Gamete binning: chromosome-level and haplotype-resolved genome assembly enabled by high-throughput single-cell sequencing of gamete genomes.</title>
        <authorList>
            <person name="Campoy J.A."/>
            <person name="Sun H."/>
            <person name="Goel M."/>
            <person name="Jiao W.-B."/>
            <person name="Folz-Donahue K."/>
            <person name="Wang N."/>
            <person name="Rubio M."/>
            <person name="Liu C."/>
            <person name="Kukat C."/>
            <person name="Ruiz D."/>
            <person name="Huettel B."/>
            <person name="Schneeberger K."/>
        </authorList>
    </citation>
    <scope>NUCLEOTIDE SEQUENCE [LARGE SCALE GENOMIC DNA]</scope>
    <source>
        <strain evidence="3">cv. Rojo Pasion</strain>
    </source>
</reference>
<feature type="compositionally biased region" description="Low complexity" evidence="1">
    <location>
        <begin position="252"/>
        <end position="274"/>
    </location>
</feature>
<name>A0A6J5WXV8_PRUAR</name>
<dbReference type="AlphaFoldDB" id="A0A6J5WXV8"/>
<evidence type="ECO:0000313" key="2">
    <source>
        <dbReference type="EMBL" id="CAB4305261.1"/>
    </source>
</evidence>
<feature type="region of interest" description="Disordered" evidence="1">
    <location>
        <begin position="225"/>
        <end position="274"/>
    </location>
</feature>
<dbReference type="GO" id="GO:0061775">
    <property type="term" value="F:cohesin loader activity"/>
    <property type="evidence" value="ECO:0007669"/>
    <property type="project" value="InterPro"/>
</dbReference>